<proteinExistence type="predicted"/>
<name>A0AAV6UZ25_9ARAC</name>
<organism evidence="6 7">
    <name type="scientific">Oedothorax gibbosus</name>
    <dbReference type="NCBI Taxonomy" id="931172"/>
    <lineage>
        <taxon>Eukaryota</taxon>
        <taxon>Metazoa</taxon>
        <taxon>Ecdysozoa</taxon>
        <taxon>Arthropoda</taxon>
        <taxon>Chelicerata</taxon>
        <taxon>Arachnida</taxon>
        <taxon>Araneae</taxon>
        <taxon>Araneomorphae</taxon>
        <taxon>Entelegynae</taxon>
        <taxon>Araneoidea</taxon>
        <taxon>Linyphiidae</taxon>
        <taxon>Erigoninae</taxon>
        <taxon>Oedothorax</taxon>
    </lineage>
</organism>
<feature type="domain" description="Invertebrate defensins family profile" evidence="5">
    <location>
        <begin position="86"/>
        <end position="120"/>
    </location>
</feature>
<feature type="signal peptide" evidence="4">
    <location>
        <begin position="1"/>
        <end position="20"/>
    </location>
</feature>
<dbReference type="PROSITE" id="PS51378">
    <property type="entry name" value="INVERT_DEFENSINS"/>
    <property type="match status" value="1"/>
</dbReference>
<comment type="caution">
    <text evidence="6">The sequence shown here is derived from an EMBL/GenBank/DDBJ whole genome shotgun (WGS) entry which is preliminary data.</text>
</comment>
<keyword evidence="4" id="KW-0732">Signal</keyword>
<protein>
    <recommendedName>
        <fullName evidence="5">Invertebrate defensins family profile domain-containing protein</fullName>
    </recommendedName>
</protein>
<evidence type="ECO:0000256" key="4">
    <source>
        <dbReference type="SAM" id="SignalP"/>
    </source>
</evidence>
<dbReference type="EMBL" id="JAFNEN010000208">
    <property type="protein sequence ID" value="KAG8189640.1"/>
    <property type="molecule type" value="Genomic_DNA"/>
</dbReference>
<evidence type="ECO:0000259" key="5">
    <source>
        <dbReference type="PROSITE" id="PS51378"/>
    </source>
</evidence>
<evidence type="ECO:0000256" key="1">
    <source>
        <dbReference type="ARBA" id="ARBA00022529"/>
    </source>
</evidence>
<evidence type="ECO:0000256" key="2">
    <source>
        <dbReference type="ARBA" id="ARBA00023022"/>
    </source>
</evidence>
<evidence type="ECO:0000313" key="7">
    <source>
        <dbReference type="Proteomes" id="UP000827092"/>
    </source>
</evidence>
<gene>
    <name evidence="6" type="ORF">JTE90_018489</name>
</gene>
<dbReference type="Proteomes" id="UP000827092">
    <property type="component" value="Unassembled WGS sequence"/>
</dbReference>
<dbReference type="SUPFAM" id="SSF57567">
    <property type="entry name" value="Serine protease inhibitors"/>
    <property type="match status" value="1"/>
</dbReference>
<evidence type="ECO:0000313" key="6">
    <source>
        <dbReference type="EMBL" id="KAG8189640.1"/>
    </source>
</evidence>
<keyword evidence="3" id="KW-1015">Disulfide bond</keyword>
<dbReference type="InterPro" id="IPR001542">
    <property type="entry name" value="Defensin_invertebrate/fungal"/>
</dbReference>
<keyword evidence="2" id="KW-0044">Antibiotic</keyword>
<dbReference type="AlphaFoldDB" id="A0AAV6UZ25"/>
<dbReference type="Gene3D" id="2.10.25.10">
    <property type="entry name" value="Laminin"/>
    <property type="match status" value="1"/>
</dbReference>
<feature type="chain" id="PRO_5044000651" description="Invertebrate defensins family profile domain-containing protein" evidence="4">
    <location>
        <begin position="21"/>
        <end position="120"/>
    </location>
</feature>
<keyword evidence="7" id="KW-1185">Reference proteome</keyword>
<reference evidence="6 7" key="1">
    <citation type="journal article" date="2022" name="Nat. Ecol. Evol.">
        <title>A masculinizing supergene underlies an exaggerated male reproductive morph in a spider.</title>
        <authorList>
            <person name="Hendrickx F."/>
            <person name="De Corte Z."/>
            <person name="Sonet G."/>
            <person name="Van Belleghem S.M."/>
            <person name="Kostlbacher S."/>
            <person name="Vangestel C."/>
        </authorList>
    </citation>
    <scope>NUCLEOTIDE SEQUENCE [LARGE SCALE GENOMIC DNA]</scope>
    <source>
        <strain evidence="6">W744_W776</strain>
    </source>
</reference>
<dbReference type="InterPro" id="IPR036084">
    <property type="entry name" value="Ser_inhib-like_sf"/>
</dbReference>
<dbReference type="CDD" id="cd19941">
    <property type="entry name" value="TIL"/>
    <property type="match status" value="1"/>
</dbReference>
<dbReference type="GO" id="GO:0042742">
    <property type="term" value="P:defense response to bacterium"/>
    <property type="evidence" value="ECO:0007669"/>
    <property type="project" value="UniProtKB-KW"/>
</dbReference>
<keyword evidence="1" id="KW-0929">Antimicrobial</keyword>
<accession>A0AAV6UZ25</accession>
<sequence length="120" mass="13414">MYNRSLFLASCMLLIAVASSQYCNWNEVEVECVNECNTCGQRTVCVTDCNPGCDCIPGFYRNWYGICIPERYCGPANNNEGEVAEGGGCPNNRLCHRSCVRSGRRGGSCTGRRRRNCRCY</sequence>
<evidence type="ECO:0000256" key="3">
    <source>
        <dbReference type="ARBA" id="ARBA00023157"/>
    </source>
</evidence>